<dbReference type="AlphaFoldDB" id="A0A9D1PEL1"/>
<accession>A0A9D1PEL1</accession>
<name>A0A9D1PEL1_9FIRM</name>
<organism evidence="1 2">
    <name type="scientific">Candidatus Blautia stercorigallinarum</name>
    <dbReference type="NCBI Taxonomy" id="2838501"/>
    <lineage>
        <taxon>Bacteria</taxon>
        <taxon>Bacillati</taxon>
        <taxon>Bacillota</taxon>
        <taxon>Clostridia</taxon>
        <taxon>Lachnospirales</taxon>
        <taxon>Lachnospiraceae</taxon>
        <taxon>Blautia</taxon>
    </lineage>
</organism>
<sequence length="346" mass="39813">MSTNSEREIIIEQSADNISEESVQSKRNDLLMPVSNVNTKAQVFLEYIYSMDDDAAREDLYDLIDQFLAQDQQSGDADDFHNFAVELARKDEYILACKVVDCGLKLFPKNVDLLADYLQYGVNCNKIEECKKVYKTLIKIPKRRWTWRGFAFLVDYLQFLIDRSDSDKEIDAKEKEMIEVASDFRNRFPYSEESYRVEASVYHILDPEKETNILKKALDNVKVAPKCALRYADIMFERGFYEEAAEAIGRGISDATQTQSSVNEGYIYYLSALCKIAVIQKKNKDFIITKEEAEDIYSDFNIALSKFQGTKNSYTDVIITKTNTIVNKSGETVDPKFDLLYDSVTQ</sequence>
<evidence type="ECO:0000313" key="2">
    <source>
        <dbReference type="Proteomes" id="UP000886814"/>
    </source>
</evidence>
<dbReference type="Proteomes" id="UP000886814">
    <property type="component" value="Unassembled WGS sequence"/>
</dbReference>
<reference evidence="1" key="1">
    <citation type="journal article" date="2021" name="PeerJ">
        <title>Extensive microbial diversity within the chicken gut microbiome revealed by metagenomics and culture.</title>
        <authorList>
            <person name="Gilroy R."/>
            <person name="Ravi A."/>
            <person name="Getino M."/>
            <person name="Pursley I."/>
            <person name="Horton D.L."/>
            <person name="Alikhan N.F."/>
            <person name="Baker D."/>
            <person name="Gharbi K."/>
            <person name="Hall N."/>
            <person name="Watson M."/>
            <person name="Adriaenssens E.M."/>
            <person name="Foster-Nyarko E."/>
            <person name="Jarju S."/>
            <person name="Secka A."/>
            <person name="Antonio M."/>
            <person name="Oren A."/>
            <person name="Chaudhuri R.R."/>
            <person name="La Ragione R."/>
            <person name="Hildebrand F."/>
            <person name="Pallen M.J."/>
        </authorList>
    </citation>
    <scope>NUCLEOTIDE SEQUENCE</scope>
    <source>
        <strain evidence="1">CHK195-9823</strain>
    </source>
</reference>
<dbReference type="EMBL" id="DXIQ01000071">
    <property type="protein sequence ID" value="HIV39521.1"/>
    <property type="molecule type" value="Genomic_DNA"/>
</dbReference>
<dbReference type="InterPro" id="IPR011990">
    <property type="entry name" value="TPR-like_helical_dom_sf"/>
</dbReference>
<evidence type="ECO:0000313" key="1">
    <source>
        <dbReference type="EMBL" id="HIV39521.1"/>
    </source>
</evidence>
<reference evidence="1" key="2">
    <citation type="submission" date="2021-04" db="EMBL/GenBank/DDBJ databases">
        <authorList>
            <person name="Gilroy R."/>
        </authorList>
    </citation>
    <scope>NUCLEOTIDE SEQUENCE</scope>
    <source>
        <strain evidence="1">CHK195-9823</strain>
    </source>
</reference>
<dbReference type="SUPFAM" id="SSF48452">
    <property type="entry name" value="TPR-like"/>
    <property type="match status" value="1"/>
</dbReference>
<proteinExistence type="predicted"/>
<dbReference type="Gene3D" id="1.25.40.10">
    <property type="entry name" value="Tetratricopeptide repeat domain"/>
    <property type="match status" value="1"/>
</dbReference>
<comment type="caution">
    <text evidence="1">The sequence shown here is derived from an EMBL/GenBank/DDBJ whole genome shotgun (WGS) entry which is preliminary data.</text>
</comment>
<gene>
    <name evidence="1" type="ORF">H9747_11110</name>
</gene>
<protein>
    <submittedName>
        <fullName evidence="1">Uncharacterized protein</fullName>
    </submittedName>
</protein>